<keyword evidence="6 9" id="KW-0812">Transmembrane</keyword>
<keyword evidence="4 9" id="KW-1003">Cell membrane</keyword>
<dbReference type="GO" id="GO:0048472">
    <property type="term" value="F:threonine-phosphate decarboxylase activity"/>
    <property type="evidence" value="ECO:0007669"/>
    <property type="project" value="InterPro"/>
</dbReference>
<dbReference type="GO" id="GO:0009236">
    <property type="term" value="P:cobalamin biosynthetic process"/>
    <property type="evidence" value="ECO:0007669"/>
    <property type="project" value="UniProtKB-UniRule"/>
</dbReference>
<evidence type="ECO:0000256" key="2">
    <source>
        <dbReference type="ARBA" id="ARBA00004953"/>
    </source>
</evidence>
<proteinExistence type="inferred from homology"/>
<keyword evidence="11" id="KW-1185">Reference proteome</keyword>
<comment type="function">
    <text evidence="9">Converts cobyric acid to cobinamide by the addition of aminopropanol on the F carboxylic group.</text>
</comment>
<evidence type="ECO:0000256" key="6">
    <source>
        <dbReference type="ARBA" id="ARBA00022692"/>
    </source>
</evidence>
<feature type="transmembrane region" description="Helical" evidence="9">
    <location>
        <begin position="212"/>
        <end position="234"/>
    </location>
</feature>
<evidence type="ECO:0000313" key="10">
    <source>
        <dbReference type="EMBL" id="SFP44284.1"/>
    </source>
</evidence>
<organism evidence="10 11">
    <name type="scientific">Butyrivibrio proteoclasticus</name>
    <dbReference type="NCBI Taxonomy" id="43305"/>
    <lineage>
        <taxon>Bacteria</taxon>
        <taxon>Bacillati</taxon>
        <taxon>Bacillota</taxon>
        <taxon>Clostridia</taxon>
        <taxon>Lachnospirales</taxon>
        <taxon>Lachnospiraceae</taxon>
        <taxon>Butyrivibrio</taxon>
    </lineage>
</organism>
<accession>A0A1I5QDC2</accession>
<comment type="subcellular location">
    <subcellularLocation>
        <location evidence="1 9">Cell membrane</location>
        <topology evidence="1 9">Multi-pass membrane protein</topology>
    </subcellularLocation>
</comment>
<dbReference type="Pfam" id="PF03186">
    <property type="entry name" value="CobD_Cbib"/>
    <property type="match status" value="1"/>
</dbReference>
<evidence type="ECO:0000256" key="5">
    <source>
        <dbReference type="ARBA" id="ARBA00022573"/>
    </source>
</evidence>
<sequence>MALFYRDFLVSFLIGIALDTCVGDPKWLYHPVQAIGALITFLERRLLKEEDSDRKKRVMGVILVIIVLVITGTVTGLIVFVAFRIDRVFGIVVMGVLSSFAIAGKSLRDAAMDVYRPLAALPKDIESARRALSMIVGRDTQSLDEAGILRATVETVSENTNDGVICPMFYLIIGGPVLAFIYKAVSTMDSMIGYKNDKYRYFGTAAARLDDILAFIPARISALYMIFSALILGYDPFGAFRIWRRDRYNHESPNSAQCESVCAGALGLRLAGPASYFGKIKDKPFIGDDIKMIDKEDILRSISLMQATESLLTLFCLFIYLGIR</sequence>
<evidence type="ECO:0000256" key="4">
    <source>
        <dbReference type="ARBA" id="ARBA00022475"/>
    </source>
</evidence>
<dbReference type="RefSeq" id="WP_074883351.1">
    <property type="nucleotide sequence ID" value="NZ_FOXO01000002.1"/>
</dbReference>
<name>A0A1I5QDC2_9FIRM</name>
<evidence type="ECO:0000256" key="1">
    <source>
        <dbReference type="ARBA" id="ARBA00004651"/>
    </source>
</evidence>
<dbReference type="NCBIfam" id="TIGR00380">
    <property type="entry name" value="cobal_cbiB"/>
    <property type="match status" value="1"/>
</dbReference>
<evidence type="ECO:0000256" key="8">
    <source>
        <dbReference type="ARBA" id="ARBA00023136"/>
    </source>
</evidence>
<dbReference type="UniPathway" id="UPA00148"/>
<keyword evidence="8 9" id="KW-0472">Membrane</keyword>
<feature type="transmembrane region" description="Helical" evidence="9">
    <location>
        <begin position="302"/>
        <end position="323"/>
    </location>
</feature>
<evidence type="ECO:0000256" key="9">
    <source>
        <dbReference type="HAMAP-Rule" id="MF_00024"/>
    </source>
</evidence>
<dbReference type="PANTHER" id="PTHR34308">
    <property type="entry name" value="COBALAMIN BIOSYNTHESIS PROTEIN CBIB"/>
    <property type="match status" value="1"/>
</dbReference>
<comment type="similarity">
    <text evidence="3 9">Belongs to the CobD/CbiB family.</text>
</comment>
<reference evidence="11" key="1">
    <citation type="submission" date="2016-10" db="EMBL/GenBank/DDBJ databases">
        <authorList>
            <person name="Varghese N."/>
            <person name="Submissions S."/>
        </authorList>
    </citation>
    <scope>NUCLEOTIDE SEQUENCE [LARGE SCALE GENOMIC DNA]</scope>
    <source>
        <strain evidence="11">P18</strain>
    </source>
</reference>
<protein>
    <recommendedName>
        <fullName evidence="9">Cobalamin biosynthesis protein CobD</fullName>
    </recommendedName>
</protein>
<comment type="pathway">
    <text evidence="2 9">Cofactor biosynthesis; adenosylcobalamin biosynthesis.</text>
</comment>
<dbReference type="InterPro" id="IPR004485">
    <property type="entry name" value="Cobalamin_biosynth_CobD/CbiB"/>
</dbReference>
<dbReference type="Proteomes" id="UP000182624">
    <property type="component" value="Unassembled WGS sequence"/>
</dbReference>
<keyword evidence="5 9" id="KW-0169">Cobalamin biosynthesis</keyword>
<feature type="transmembrane region" description="Helical" evidence="9">
    <location>
        <begin position="164"/>
        <end position="185"/>
    </location>
</feature>
<dbReference type="AlphaFoldDB" id="A0A1I5QDC2"/>
<feature type="transmembrane region" description="Helical" evidence="9">
    <location>
        <begin position="88"/>
        <end position="107"/>
    </location>
</feature>
<evidence type="ECO:0000313" key="11">
    <source>
        <dbReference type="Proteomes" id="UP000182624"/>
    </source>
</evidence>
<keyword evidence="7 9" id="KW-1133">Transmembrane helix</keyword>
<dbReference type="GO" id="GO:0005886">
    <property type="term" value="C:plasma membrane"/>
    <property type="evidence" value="ECO:0007669"/>
    <property type="project" value="UniProtKB-SubCell"/>
</dbReference>
<gene>
    <name evidence="9" type="primary">cobD</name>
    <name evidence="10" type="ORF">SAMN04487928_10268</name>
</gene>
<evidence type="ECO:0000256" key="3">
    <source>
        <dbReference type="ARBA" id="ARBA00006263"/>
    </source>
</evidence>
<dbReference type="GO" id="GO:0015420">
    <property type="term" value="F:ABC-type vitamin B12 transporter activity"/>
    <property type="evidence" value="ECO:0007669"/>
    <property type="project" value="UniProtKB-UniRule"/>
</dbReference>
<dbReference type="HAMAP" id="MF_00024">
    <property type="entry name" value="CobD_CbiB"/>
    <property type="match status" value="1"/>
</dbReference>
<dbReference type="EMBL" id="FOXO01000002">
    <property type="protein sequence ID" value="SFP44284.1"/>
    <property type="molecule type" value="Genomic_DNA"/>
</dbReference>
<dbReference type="PANTHER" id="PTHR34308:SF1">
    <property type="entry name" value="COBALAMIN BIOSYNTHESIS PROTEIN CBIB"/>
    <property type="match status" value="1"/>
</dbReference>
<evidence type="ECO:0000256" key="7">
    <source>
        <dbReference type="ARBA" id="ARBA00022989"/>
    </source>
</evidence>
<feature type="transmembrane region" description="Helical" evidence="9">
    <location>
        <begin position="58"/>
        <end position="82"/>
    </location>
</feature>